<dbReference type="InterPro" id="IPR003347">
    <property type="entry name" value="JmjC_dom"/>
</dbReference>
<dbReference type="STRING" id="1611254.A0A2G5T1P6"/>
<dbReference type="OrthoDB" id="418911at2759"/>
<feature type="region of interest" description="Disordered" evidence="5">
    <location>
        <begin position="417"/>
        <end position="476"/>
    </location>
</feature>
<keyword evidence="2" id="KW-0539">Nucleus</keyword>
<dbReference type="EMBL" id="PDUG01000006">
    <property type="protein sequence ID" value="PIC21200.1"/>
    <property type="molecule type" value="Genomic_DNA"/>
</dbReference>
<dbReference type="Pfam" id="PF02373">
    <property type="entry name" value="JmjC"/>
    <property type="match status" value="1"/>
</dbReference>
<dbReference type="Gene3D" id="2.60.120.650">
    <property type="entry name" value="Cupin"/>
    <property type="match status" value="1"/>
</dbReference>
<dbReference type="PROSITE" id="PS51184">
    <property type="entry name" value="JMJC"/>
    <property type="match status" value="1"/>
</dbReference>
<dbReference type="InterPro" id="IPR051630">
    <property type="entry name" value="Corepressor-Demethylase"/>
</dbReference>
<feature type="domain" description="JmjC" evidence="6">
    <location>
        <begin position="821"/>
        <end position="988"/>
    </location>
</feature>
<gene>
    <name evidence="7" type="primary">Cnig_chr_X.g26127</name>
    <name evidence="7" type="ORF">B9Z55_026127</name>
</gene>
<dbReference type="GO" id="GO:0071558">
    <property type="term" value="F:histone H3K27me2/H3K27me3 demethylase activity"/>
    <property type="evidence" value="ECO:0007669"/>
    <property type="project" value="TreeGrafter"/>
</dbReference>
<evidence type="ECO:0000313" key="8">
    <source>
        <dbReference type="Proteomes" id="UP000230233"/>
    </source>
</evidence>
<dbReference type="Gene3D" id="1.20.58.1370">
    <property type="match status" value="1"/>
</dbReference>
<keyword evidence="4" id="KW-0175">Coiled coil</keyword>
<comment type="caution">
    <text evidence="7">The sequence shown here is derived from an EMBL/GenBank/DDBJ whole genome shotgun (WGS) entry which is preliminary data.</text>
</comment>
<keyword evidence="8" id="KW-1185">Reference proteome</keyword>
<dbReference type="GO" id="GO:0031490">
    <property type="term" value="F:chromatin DNA binding"/>
    <property type="evidence" value="ECO:0007669"/>
    <property type="project" value="TreeGrafter"/>
</dbReference>
<dbReference type="PANTHER" id="PTHR14017">
    <property type="entry name" value="LYSINE-SPECIFIC DEMETHYLASE"/>
    <property type="match status" value="1"/>
</dbReference>
<comment type="similarity">
    <text evidence="3">Belongs to the UTX family.</text>
</comment>
<feature type="region of interest" description="Disordered" evidence="5">
    <location>
        <begin position="342"/>
        <end position="402"/>
    </location>
</feature>
<accession>A0A2G5T1P6</accession>
<dbReference type="SMART" id="SM00558">
    <property type="entry name" value="JmjC"/>
    <property type="match status" value="1"/>
</dbReference>
<dbReference type="GO" id="GO:0010468">
    <property type="term" value="P:regulation of gene expression"/>
    <property type="evidence" value="ECO:0007669"/>
    <property type="project" value="TreeGrafter"/>
</dbReference>
<protein>
    <recommendedName>
        <fullName evidence="6">JmjC domain-containing protein</fullName>
    </recommendedName>
</protein>
<evidence type="ECO:0000259" key="6">
    <source>
        <dbReference type="PROSITE" id="PS51184"/>
    </source>
</evidence>
<evidence type="ECO:0000256" key="1">
    <source>
        <dbReference type="ARBA" id="ARBA00004123"/>
    </source>
</evidence>
<dbReference type="PANTHER" id="PTHR14017:SF14">
    <property type="entry name" value="JMJC DOMAIN-CONTAINING PROTEIN"/>
    <property type="match status" value="1"/>
</dbReference>
<dbReference type="InterPro" id="IPR046941">
    <property type="entry name" value="KDM6_GATAL_sf"/>
</dbReference>
<proteinExistence type="inferred from homology"/>
<organism evidence="7 8">
    <name type="scientific">Caenorhabditis nigoni</name>
    <dbReference type="NCBI Taxonomy" id="1611254"/>
    <lineage>
        <taxon>Eukaryota</taxon>
        <taxon>Metazoa</taxon>
        <taxon>Ecdysozoa</taxon>
        <taxon>Nematoda</taxon>
        <taxon>Chromadorea</taxon>
        <taxon>Rhabditida</taxon>
        <taxon>Rhabditina</taxon>
        <taxon>Rhabditomorpha</taxon>
        <taxon>Rhabditoidea</taxon>
        <taxon>Rhabditidae</taxon>
        <taxon>Peloderinae</taxon>
        <taxon>Caenorhabditis</taxon>
    </lineage>
</organism>
<evidence type="ECO:0000256" key="5">
    <source>
        <dbReference type="SAM" id="MobiDB-lite"/>
    </source>
</evidence>
<evidence type="ECO:0000256" key="3">
    <source>
        <dbReference type="ARBA" id="ARBA00034483"/>
    </source>
</evidence>
<comment type="subcellular location">
    <subcellularLocation>
        <location evidence="1">Nucleus</location>
    </subcellularLocation>
</comment>
<dbReference type="Gene3D" id="2.10.110.20">
    <property type="match status" value="1"/>
</dbReference>
<evidence type="ECO:0000256" key="4">
    <source>
        <dbReference type="SAM" id="Coils"/>
    </source>
</evidence>
<dbReference type="AlphaFoldDB" id="A0A2G5T1P6"/>
<dbReference type="GO" id="GO:0044666">
    <property type="term" value="C:MLL3/4 complex"/>
    <property type="evidence" value="ECO:0007669"/>
    <property type="project" value="TreeGrafter"/>
</dbReference>
<dbReference type="GO" id="GO:0000978">
    <property type="term" value="F:RNA polymerase II cis-regulatory region sequence-specific DNA binding"/>
    <property type="evidence" value="ECO:0007669"/>
    <property type="project" value="TreeGrafter"/>
</dbReference>
<reference evidence="8" key="1">
    <citation type="submission" date="2017-10" db="EMBL/GenBank/DDBJ databases">
        <title>Rapid genome shrinkage in a self-fertile nematode reveals novel sperm competition proteins.</title>
        <authorList>
            <person name="Yin D."/>
            <person name="Schwarz E.M."/>
            <person name="Thomas C.G."/>
            <person name="Felde R.L."/>
            <person name="Korf I.F."/>
            <person name="Cutter A.D."/>
            <person name="Schartner C.M."/>
            <person name="Ralston E.J."/>
            <person name="Meyer B.J."/>
            <person name="Haag E.S."/>
        </authorList>
    </citation>
    <scope>NUCLEOTIDE SEQUENCE [LARGE SCALE GENOMIC DNA]</scope>
    <source>
        <strain evidence="8">JU1422</strain>
    </source>
</reference>
<evidence type="ECO:0000313" key="7">
    <source>
        <dbReference type="EMBL" id="PIC21200.1"/>
    </source>
</evidence>
<sequence>MESGKKYQNFISKTTVILLVDMNTLEKSQPVDMNTSEASTKCLKRSNEESVDSLSGFEKKKLKEEIEARKKDMEVVTKQLKDNQLQQLIKNLDLYQKQKNCIDAEMKVVEKKQEEWVLKEKMVQLDIENFRNEKEKCSIDMKIVESKTQELRSKVDKLNGEKAALESKKEQKISQFGNDKLWMENEKDEYDELIAENGLETRTDDRMKNEVEAREKVHEAEILAMDANLNLLQTQLDGFVKREAESHTLKSIILKKQEELNGQEETAKKMLEDFRISHDRFSAETLELEIKKGQMEEDIEATKLAIDKITSVDGNDKKEGQDEQEIEATVFTQNEFFSNDFDVPEIPFVDGSEDKNDKNIGEEKHRNEVVDKTDSILRSTDSEQATNGNSSADDLQEKPIGFSDDLDDAEMQIVVSDESPNGEEQEDHDEEQEEGDEVQADEAPTDGPSCSTQSKKKGKSEKVQKKKPKAKVHSKPLQIHKSSELYNAKLHIKACYKKFGYSGASDAAKEAVDEIIESVEEKNCSVVQLVQGAQFPKNECRGLKSQLMQLIMGPKVERPKASASKNGPNHVHPLTYTGDLYLDVNTAKGQDVLDNAVELMKTGNNHVFGPSEKEKVLNVLEGDSRVVEAEKTFFEQQSLHSTNGRSHPVPVISKNDEEGLKHLLANASIFMVDDVDKWNGFDVKAFDLDKISKVFKPDHTVQVIRQVPQPTTTNFNFTSTDQKSNEIGIYHFTELHKLEHFLDNQNICFQALTKEAYNEILASPANKDELLKKLGEELRKNQLPLGDDENDSEDAKAMKATVPKYANLISFGTNVDLSGPTTKEQEKSCGKLPASLAPTGKGSLLNFAFEKIPGLNQVQMYLKPPAARTTGHFESNSLGSININLGPADCIWWSVPAEYSQSFAQLLNRQRRTKKSSAFSQTWWPNEEECIKHGIVVQKFVQRPGQLVYVGIGTYHWVQSEGYTANVSWNVGQLSFHQLAVAAIMNDHYLAQANYSIVPVEYISWNIVMSSEPVEEKEFRQLLKAILMRSLAHQQATLDFVSDKIKSNNVELLPKKKTGLKPMKFGKDKDAVARCFNCAQVLFNFVPTNKENRIICFKCIDKYEVLKTSKINVIQCYDLEYLVGVFDGFKIEQ</sequence>
<feature type="compositionally biased region" description="Acidic residues" evidence="5">
    <location>
        <begin position="420"/>
        <end position="444"/>
    </location>
</feature>
<feature type="compositionally biased region" description="Polar residues" evidence="5">
    <location>
        <begin position="376"/>
        <end position="393"/>
    </location>
</feature>
<feature type="coiled-coil region" evidence="4">
    <location>
        <begin position="59"/>
        <end position="175"/>
    </location>
</feature>
<dbReference type="Proteomes" id="UP000230233">
    <property type="component" value="Chromosome X"/>
</dbReference>
<feature type="compositionally biased region" description="Basic and acidic residues" evidence="5">
    <location>
        <begin position="352"/>
        <end position="375"/>
    </location>
</feature>
<name>A0A2G5T1P6_9PELO</name>
<dbReference type="SUPFAM" id="SSF51197">
    <property type="entry name" value="Clavaminate synthase-like"/>
    <property type="match status" value="1"/>
</dbReference>
<evidence type="ECO:0000256" key="2">
    <source>
        <dbReference type="ARBA" id="ARBA00023242"/>
    </source>
</evidence>
<feature type="compositionally biased region" description="Basic residues" evidence="5">
    <location>
        <begin position="454"/>
        <end position="474"/>
    </location>
</feature>